<protein>
    <recommendedName>
        <fullName evidence="4">Lipoprotein</fullName>
    </recommendedName>
</protein>
<feature type="region of interest" description="Disordered" evidence="1">
    <location>
        <begin position="21"/>
        <end position="44"/>
    </location>
</feature>
<evidence type="ECO:0000313" key="2">
    <source>
        <dbReference type="EMBL" id="PSV80986.1"/>
    </source>
</evidence>
<sequence>MFSKRDKYALILSTLILVGCNGSSSDSTTTTPTEPPIEDSVGKDKTFTSVDSFDKYIAENGEIKADQTITLELADGEAYVLNKDLTVKGNLIIK</sequence>
<feature type="compositionally biased region" description="Low complexity" evidence="1">
    <location>
        <begin position="23"/>
        <end position="32"/>
    </location>
</feature>
<evidence type="ECO:0000256" key="1">
    <source>
        <dbReference type="SAM" id="MobiDB-lite"/>
    </source>
</evidence>
<name>A0ABX5GEL6_PHOLE</name>
<gene>
    <name evidence="2" type="ORF">CTM94_13080</name>
</gene>
<dbReference type="RefSeq" id="WP_045064691.1">
    <property type="nucleotide sequence ID" value="NZ_CP131601.1"/>
</dbReference>
<evidence type="ECO:0008006" key="4">
    <source>
        <dbReference type="Google" id="ProtNLM"/>
    </source>
</evidence>
<comment type="caution">
    <text evidence="2">The sequence shown here is derived from an EMBL/GenBank/DDBJ whole genome shotgun (WGS) entry which is preliminary data.</text>
</comment>
<evidence type="ECO:0000313" key="3">
    <source>
        <dbReference type="Proteomes" id="UP000241566"/>
    </source>
</evidence>
<keyword evidence="3" id="KW-1185">Reference proteome</keyword>
<organism evidence="2 3">
    <name type="scientific">Photobacterium leiognathi</name>
    <dbReference type="NCBI Taxonomy" id="553611"/>
    <lineage>
        <taxon>Bacteria</taxon>
        <taxon>Pseudomonadati</taxon>
        <taxon>Pseudomonadota</taxon>
        <taxon>Gammaproteobacteria</taxon>
        <taxon>Vibrionales</taxon>
        <taxon>Vibrionaceae</taxon>
        <taxon>Photobacterium</taxon>
    </lineage>
</organism>
<dbReference type="PROSITE" id="PS51257">
    <property type="entry name" value="PROKAR_LIPOPROTEIN"/>
    <property type="match status" value="1"/>
</dbReference>
<dbReference type="Proteomes" id="UP000241566">
    <property type="component" value="Unassembled WGS sequence"/>
</dbReference>
<reference evidence="2 3" key="1">
    <citation type="submission" date="2018-01" db="EMBL/GenBank/DDBJ databases">
        <title>Whole genome sequencing of Histamine producing bacteria.</title>
        <authorList>
            <person name="Butler K."/>
        </authorList>
    </citation>
    <scope>NUCLEOTIDE SEQUENCE [LARGE SCALE GENOMIC DNA]</scope>
    <source>
        <strain evidence="2 3">ATCC 25521</strain>
    </source>
</reference>
<dbReference type="EMBL" id="PYOI01000018">
    <property type="protein sequence ID" value="PSV80986.1"/>
    <property type="molecule type" value="Genomic_DNA"/>
</dbReference>
<proteinExistence type="predicted"/>
<accession>A0ABX5GEL6</accession>